<proteinExistence type="predicted"/>
<accession>A0ACC1HK98</accession>
<reference evidence="1" key="1">
    <citation type="submission" date="2022-06" db="EMBL/GenBank/DDBJ databases">
        <title>Phylogenomic reconstructions and comparative analyses of Kickxellomycotina fungi.</title>
        <authorList>
            <person name="Reynolds N.K."/>
            <person name="Stajich J.E."/>
            <person name="Barry K."/>
            <person name="Grigoriev I.V."/>
            <person name="Crous P."/>
            <person name="Smith M.E."/>
        </authorList>
    </citation>
    <scope>NUCLEOTIDE SEQUENCE</scope>
    <source>
        <strain evidence="1">RSA 2271</strain>
    </source>
</reference>
<dbReference type="EMBL" id="JAMZIH010003264">
    <property type="protein sequence ID" value="KAJ1676934.1"/>
    <property type="molecule type" value="Genomic_DNA"/>
</dbReference>
<organism evidence="1 2">
    <name type="scientific">Spiromyces aspiralis</name>
    <dbReference type="NCBI Taxonomy" id="68401"/>
    <lineage>
        <taxon>Eukaryota</taxon>
        <taxon>Fungi</taxon>
        <taxon>Fungi incertae sedis</taxon>
        <taxon>Zoopagomycota</taxon>
        <taxon>Kickxellomycotina</taxon>
        <taxon>Kickxellomycetes</taxon>
        <taxon>Kickxellales</taxon>
        <taxon>Kickxellaceae</taxon>
        <taxon>Spiromyces</taxon>
    </lineage>
</organism>
<sequence length="281" mass="31080">MGQLRAALQRKFAESSTNMKIYTPANIEPVELHFRGEKMVKVYGGKSYKVPEDGDLISGVLVHKDFKYTLIDPTDLNDIIDDLAPTSIMQSQVVPYRATFSLLMHYLEQMYGVVEEVLEDGEPVPSTKETSGSNDNGGDGKERDSAATAIKDGSANKGVRTVRVYDSIDVHYIEGSDFIELEWESDVVNDMIADSIIALVLNIECSPASVKLTKSSCQHGYSSVECVQATRTPSYDDIGTKRERLLGFLSQQFTQLELSEDKLSIIVTLDNKNAAIDLHSL</sequence>
<evidence type="ECO:0000313" key="1">
    <source>
        <dbReference type="EMBL" id="KAJ1676934.1"/>
    </source>
</evidence>
<comment type="caution">
    <text evidence="1">The sequence shown here is derived from an EMBL/GenBank/DDBJ whole genome shotgun (WGS) entry which is preliminary data.</text>
</comment>
<protein>
    <submittedName>
        <fullName evidence="1">Endoribonuclease ysh1</fullName>
    </submittedName>
</protein>
<gene>
    <name evidence="1" type="primary">YSH1_2</name>
    <name evidence="1" type="ORF">EV182_007213</name>
</gene>
<keyword evidence="2" id="KW-1185">Reference proteome</keyword>
<name>A0ACC1HK98_9FUNG</name>
<evidence type="ECO:0000313" key="2">
    <source>
        <dbReference type="Proteomes" id="UP001145114"/>
    </source>
</evidence>
<feature type="non-terminal residue" evidence="1">
    <location>
        <position position="281"/>
    </location>
</feature>
<dbReference type="Proteomes" id="UP001145114">
    <property type="component" value="Unassembled WGS sequence"/>
</dbReference>